<dbReference type="EMBL" id="JADCSA010000023">
    <property type="protein sequence ID" value="MBE7326014.1"/>
    <property type="molecule type" value="Genomic_DNA"/>
</dbReference>
<dbReference type="PANTHER" id="PTHR46696:SF6">
    <property type="entry name" value="P450, PUTATIVE (EUROFUNG)-RELATED"/>
    <property type="match status" value="1"/>
</dbReference>
<protein>
    <submittedName>
        <fullName evidence="2">Cytochrome P450</fullName>
    </submittedName>
</protein>
<dbReference type="PRINTS" id="PR00359">
    <property type="entry name" value="BP450"/>
</dbReference>
<proteinExistence type="inferred from homology"/>
<dbReference type="PANTHER" id="PTHR46696">
    <property type="entry name" value="P450, PUTATIVE (EUROFUNG)-RELATED"/>
    <property type="match status" value="1"/>
</dbReference>
<evidence type="ECO:0000256" key="1">
    <source>
        <dbReference type="ARBA" id="ARBA00010617"/>
    </source>
</evidence>
<organism evidence="2 3">
    <name type="scientific">Nocardioides malaquae</name>
    <dbReference type="NCBI Taxonomy" id="2773426"/>
    <lineage>
        <taxon>Bacteria</taxon>
        <taxon>Bacillati</taxon>
        <taxon>Actinomycetota</taxon>
        <taxon>Actinomycetes</taxon>
        <taxon>Propionibacteriales</taxon>
        <taxon>Nocardioidaceae</taxon>
        <taxon>Nocardioides</taxon>
    </lineage>
</organism>
<gene>
    <name evidence="2" type="ORF">IEQ44_15295</name>
</gene>
<dbReference type="Proteomes" id="UP000756387">
    <property type="component" value="Unassembled WGS sequence"/>
</dbReference>
<comment type="similarity">
    <text evidence="1">Belongs to the cytochrome P450 family.</text>
</comment>
<reference evidence="2 3" key="1">
    <citation type="submission" date="2020-10" db="EMBL/GenBank/DDBJ databases">
        <title>Nocardioides sp. isolated from sludge.</title>
        <authorList>
            <person name="Zhang X."/>
        </authorList>
    </citation>
    <scope>NUCLEOTIDE SEQUENCE [LARGE SCALE GENOMIC DNA]</scope>
    <source>
        <strain evidence="2 3">Y6</strain>
    </source>
</reference>
<dbReference type="SUPFAM" id="SSF48264">
    <property type="entry name" value="Cytochrome P450"/>
    <property type="match status" value="1"/>
</dbReference>
<keyword evidence="3" id="KW-1185">Reference proteome</keyword>
<dbReference type="InterPro" id="IPR002397">
    <property type="entry name" value="Cyt_P450_B"/>
</dbReference>
<sequence>MGRGAPLLWKDHRGREQKVSVHQTGGGCPAAPRQVDGGWALTSHAHVVGAAEDPETFSSAVSRHLQIPNGLDGSEHARWRRFVESWFTLERMADVEPVLRAVAQDLVEELADGAVFDAVQHLGSRYAVRATCEWLGWPSSVEDELLEWMARNVEATRSGDHTRTAAVADEFDRFITRMVEAGPAAHGLRVTDEVAAATVDGAVVGHDEVVSILRNWTAGDLSSVALCVGVVLQTLADRPEVQAECRRRVDDDSGLDRAIDEILRIDDPFVVNRRVATRDVRVGETAIAAGSRVLLDWTAANRDPERFDSGSGVDEFAPEANAEHNLVYGRGPHVCPGRPLASLELRTLLRAVLRASTQVERAGEPVRSLPPLGGWASAPLRLRR</sequence>
<dbReference type="Gene3D" id="1.10.630.10">
    <property type="entry name" value="Cytochrome P450"/>
    <property type="match status" value="1"/>
</dbReference>
<evidence type="ECO:0000313" key="3">
    <source>
        <dbReference type="Proteomes" id="UP000756387"/>
    </source>
</evidence>
<evidence type="ECO:0000313" key="2">
    <source>
        <dbReference type="EMBL" id="MBE7326014.1"/>
    </source>
</evidence>
<name>A0ABR9RWQ5_9ACTN</name>
<dbReference type="InterPro" id="IPR036396">
    <property type="entry name" value="Cyt_P450_sf"/>
</dbReference>
<dbReference type="Pfam" id="PF00067">
    <property type="entry name" value="p450"/>
    <property type="match status" value="1"/>
</dbReference>
<comment type="caution">
    <text evidence="2">The sequence shown here is derived from an EMBL/GenBank/DDBJ whole genome shotgun (WGS) entry which is preliminary data.</text>
</comment>
<dbReference type="InterPro" id="IPR001128">
    <property type="entry name" value="Cyt_P450"/>
</dbReference>
<accession>A0ABR9RWQ5</accession>